<protein>
    <submittedName>
        <fullName evidence="2">Uncharacterized protein</fullName>
    </submittedName>
</protein>
<dbReference type="AlphaFoldDB" id="A0A2I1HFC8"/>
<gene>
    <name evidence="2" type="ORF">RhiirA4_120987</name>
</gene>
<reference evidence="2 3" key="1">
    <citation type="submission" date="2015-10" db="EMBL/GenBank/DDBJ databases">
        <title>Genome analyses suggest a sexual origin of heterokaryosis in a supposedly ancient asexual fungus.</title>
        <authorList>
            <person name="Ropars J."/>
            <person name="Sedzielewska K."/>
            <person name="Noel J."/>
            <person name="Charron P."/>
            <person name="Farinelli L."/>
            <person name="Marton T."/>
            <person name="Kruger M."/>
            <person name="Pelin A."/>
            <person name="Brachmann A."/>
            <person name="Corradi N."/>
        </authorList>
    </citation>
    <scope>NUCLEOTIDE SEQUENCE [LARGE SCALE GENOMIC DNA]</scope>
    <source>
        <strain evidence="2 3">A4</strain>
    </source>
</reference>
<dbReference type="VEuPathDB" id="FungiDB:RhiirFUN_013195"/>
<sequence>MPNNMILTTPFETSASPDLSAKRQAQLANGKAKGNNQQLQLGRSSQQQQQQQVASMNKTISHVNHQMNPMGQNQIRSESELANQITSAINSANVANETLNNNFLNMQGINNQVMQQAQQRNYMIPQNVLHRSKLNQNMLLEQKQREQLGIRQPGGFLYLQQQQFQHPVVPQQIGGVPVPVQHQQRVKNDPKVTKVKFFCFVFGIKFTTKIFSEL</sequence>
<dbReference type="Proteomes" id="UP000234323">
    <property type="component" value="Unassembled WGS sequence"/>
</dbReference>
<proteinExistence type="predicted"/>
<evidence type="ECO:0000256" key="1">
    <source>
        <dbReference type="SAM" id="MobiDB-lite"/>
    </source>
</evidence>
<dbReference type="VEuPathDB" id="FungiDB:RhiirA1_38506"/>
<accession>A0A2I1HFC8</accession>
<feature type="compositionally biased region" description="Low complexity" evidence="1">
    <location>
        <begin position="37"/>
        <end position="52"/>
    </location>
</feature>
<evidence type="ECO:0000313" key="2">
    <source>
        <dbReference type="EMBL" id="PKY57582.1"/>
    </source>
</evidence>
<comment type="caution">
    <text evidence="2">The sequence shown here is derived from an EMBL/GenBank/DDBJ whole genome shotgun (WGS) entry which is preliminary data.</text>
</comment>
<evidence type="ECO:0000313" key="3">
    <source>
        <dbReference type="Proteomes" id="UP000234323"/>
    </source>
</evidence>
<name>A0A2I1HFC8_9GLOM</name>
<organism evidence="2 3">
    <name type="scientific">Rhizophagus irregularis</name>
    <dbReference type="NCBI Taxonomy" id="588596"/>
    <lineage>
        <taxon>Eukaryota</taxon>
        <taxon>Fungi</taxon>
        <taxon>Fungi incertae sedis</taxon>
        <taxon>Mucoromycota</taxon>
        <taxon>Glomeromycotina</taxon>
        <taxon>Glomeromycetes</taxon>
        <taxon>Glomerales</taxon>
        <taxon>Glomeraceae</taxon>
        <taxon>Rhizophagus</taxon>
    </lineage>
</organism>
<dbReference type="EMBL" id="LLXI01002605">
    <property type="protein sequence ID" value="PKY57582.1"/>
    <property type="molecule type" value="Genomic_DNA"/>
</dbReference>
<keyword evidence="3" id="KW-1185">Reference proteome</keyword>
<feature type="region of interest" description="Disordered" evidence="1">
    <location>
        <begin position="1"/>
        <end position="20"/>
    </location>
</feature>
<feature type="region of interest" description="Disordered" evidence="1">
    <location>
        <begin position="28"/>
        <end position="57"/>
    </location>
</feature>
<feature type="compositionally biased region" description="Polar residues" evidence="1">
    <location>
        <begin position="1"/>
        <end position="17"/>
    </location>
</feature>
<dbReference type="VEuPathDB" id="FungiDB:FUN_016446"/>